<dbReference type="AlphaFoldDB" id="A0A5M6CC62"/>
<accession>A0A5M6CC62</accession>
<comment type="caution">
    <text evidence="1">The sequence shown here is derived from an EMBL/GenBank/DDBJ whole genome shotgun (WGS) entry which is preliminary data.</text>
</comment>
<proteinExistence type="predicted"/>
<sequence>MKNIYKPILFGTDMVQANLSGRKTQTRRIIKSKFGQCMFCGCVDTDCTQCIEKTGTACYWVDDTYTVCSACSDLKNTSKAKYQIGDILWVRESFCFQGSDDNVLYKVNHPEKDYSHRPIGGWKPSIHMPKGAARIFIYVTNVRAERLQDISEADAIAEGIERQKTNYGDYLFKHYLKDKFGPSAKHSFQTLWQKINGIESWDKNPYVWVYEYERIEKPKDFI</sequence>
<gene>
    <name evidence="1" type="ORF">F0460_13160</name>
</gene>
<dbReference type="RefSeq" id="WP_150013991.1">
    <property type="nucleotide sequence ID" value="NZ_VWSG01000011.1"/>
</dbReference>
<dbReference type="Proteomes" id="UP000325141">
    <property type="component" value="Unassembled WGS sequence"/>
</dbReference>
<evidence type="ECO:0000313" key="2">
    <source>
        <dbReference type="Proteomes" id="UP000325141"/>
    </source>
</evidence>
<protein>
    <submittedName>
        <fullName evidence="1">Uncharacterized protein</fullName>
    </submittedName>
</protein>
<name>A0A5M6CC62_9FLAO</name>
<organism evidence="1 2">
    <name type="scientific">Paenimyroides baculatum</name>
    <dbReference type="NCBI Taxonomy" id="2608000"/>
    <lineage>
        <taxon>Bacteria</taxon>
        <taxon>Pseudomonadati</taxon>
        <taxon>Bacteroidota</taxon>
        <taxon>Flavobacteriia</taxon>
        <taxon>Flavobacteriales</taxon>
        <taxon>Flavobacteriaceae</taxon>
        <taxon>Paenimyroides</taxon>
    </lineage>
</organism>
<reference evidence="1 2" key="1">
    <citation type="submission" date="2019-09" db="EMBL/GenBank/DDBJ databases">
        <title>Genome sequence and assembly of Flavobacterium sp.</title>
        <authorList>
            <person name="Chhetri G."/>
        </authorList>
    </citation>
    <scope>NUCLEOTIDE SEQUENCE [LARGE SCALE GENOMIC DNA]</scope>
    <source>
        <strain evidence="1 2">SNL9</strain>
    </source>
</reference>
<dbReference type="EMBL" id="VWSG01000011">
    <property type="protein sequence ID" value="KAA5532788.1"/>
    <property type="molecule type" value="Genomic_DNA"/>
</dbReference>
<keyword evidence="2" id="KW-1185">Reference proteome</keyword>
<evidence type="ECO:0000313" key="1">
    <source>
        <dbReference type="EMBL" id="KAA5532788.1"/>
    </source>
</evidence>